<feature type="active site" description="Nucleophile" evidence="4">
    <location>
        <position position="177"/>
    </location>
</feature>
<reference evidence="6" key="1">
    <citation type="journal article" date="2020" name="Stud. Mycol.">
        <title>101 Dothideomycetes genomes: a test case for predicting lifestyles and emergence of pathogens.</title>
        <authorList>
            <person name="Haridas S."/>
            <person name="Albert R."/>
            <person name="Binder M."/>
            <person name="Bloem J."/>
            <person name="Labutti K."/>
            <person name="Salamov A."/>
            <person name="Andreopoulos B."/>
            <person name="Baker S."/>
            <person name="Barry K."/>
            <person name="Bills G."/>
            <person name="Bluhm B."/>
            <person name="Cannon C."/>
            <person name="Castanera R."/>
            <person name="Culley D."/>
            <person name="Daum C."/>
            <person name="Ezra D."/>
            <person name="Gonzalez J."/>
            <person name="Henrissat B."/>
            <person name="Kuo A."/>
            <person name="Liang C."/>
            <person name="Lipzen A."/>
            <person name="Lutzoni F."/>
            <person name="Magnuson J."/>
            <person name="Mondo S."/>
            <person name="Nolan M."/>
            <person name="Ohm R."/>
            <person name="Pangilinan J."/>
            <person name="Park H.-J."/>
            <person name="Ramirez L."/>
            <person name="Alfaro M."/>
            <person name="Sun H."/>
            <person name="Tritt A."/>
            <person name="Yoshinaga Y."/>
            <person name="Zwiers L.-H."/>
            <person name="Turgeon B."/>
            <person name="Goodwin S."/>
            <person name="Spatafora J."/>
            <person name="Crous P."/>
            <person name="Grigoriev I."/>
        </authorList>
    </citation>
    <scope>NUCLEOTIDE SEQUENCE</scope>
    <source>
        <strain evidence="6">CBS 125425</strain>
    </source>
</reference>
<dbReference type="InterPro" id="IPR016292">
    <property type="entry name" value="Epoxide_hydrolase"/>
</dbReference>
<keyword evidence="3" id="KW-0378">Hydrolase</keyword>
<dbReference type="InterPro" id="IPR029058">
    <property type="entry name" value="AB_hydrolase_fold"/>
</dbReference>
<evidence type="ECO:0000256" key="2">
    <source>
        <dbReference type="ARBA" id="ARBA00022797"/>
    </source>
</evidence>
<dbReference type="GO" id="GO:0097176">
    <property type="term" value="P:epoxide metabolic process"/>
    <property type="evidence" value="ECO:0007669"/>
    <property type="project" value="TreeGrafter"/>
</dbReference>
<comment type="caution">
    <text evidence="6">The sequence shown here is derived from an EMBL/GenBank/DDBJ whole genome shotgun (WGS) entry which is preliminary data.</text>
</comment>
<feature type="non-terminal residue" evidence="6">
    <location>
        <position position="397"/>
    </location>
</feature>
<dbReference type="OrthoDB" id="7130006at2759"/>
<dbReference type="GO" id="GO:0004301">
    <property type="term" value="F:epoxide hydrolase activity"/>
    <property type="evidence" value="ECO:0007669"/>
    <property type="project" value="TreeGrafter"/>
</dbReference>
<dbReference type="Pfam" id="PF06441">
    <property type="entry name" value="EHN"/>
    <property type="match status" value="1"/>
</dbReference>
<comment type="similarity">
    <text evidence="1">Belongs to the peptidase S33 family.</text>
</comment>
<dbReference type="PANTHER" id="PTHR21661:SF35">
    <property type="entry name" value="EPOXIDE HYDROLASE"/>
    <property type="match status" value="1"/>
</dbReference>
<evidence type="ECO:0000256" key="3">
    <source>
        <dbReference type="ARBA" id="ARBA00022801"/>
    </source>
</evidence>
<dbReference type="InterPro" id="IPR000639">
    <property type="entry name" value="Epox_hydrolase-like"/>
</dbReference>
<accession>A0A9P4R0B3</accession>
<keyword evidence="7" id="KW-1185">Reference proteome</keyword>
<dbReference type="SUPFAM" id="SSF53474">
    <property type="entry name" value="alpha/beta-Hydrolases"/>
    <property type="match status" value="1"/>
</dbReference>
<dbReference type="Gene3D" id="3.40.50.1820">
    <property type="entry name" value="alpha/beta hydrolase"/>
    <property type="match status" value="1"/>
</dbReference>
<dbReference type="Proteomes" id="UP000799444">
    <property type="component" value="Unassembled WGS sequence"/>
</dbReference>
<evidence type="ECO:0000313" key="6">
    <source>
        <dbReference type="EMBL" id="KAF2734453.1"/>
    </source>
</evidence>
<keyword evidence="2" id="KW-0058">Aromatic hydrocarbons catabolism</keyword>
<name>A0A9P4R0B3_9PLEO</name>
<proteinExistence type="inferred from homology"/>
<dbReference type="AlphaFoldDB" id="A0A9P4R0B3"/>
<dbReference type="PIRSF" id="PIRSF001112">
    <property type="entry name" value="Epoxide_hydrolase"/>
    <property type="match status" value="1"/>
</dbReference>
<dbReference type="EMBL" id="ML996147">
    <property type="protein sequence ID" value="KAF2734453.1"/>
    <property type="molecule type" value="Genomic_DNA"/>
</dbReference>
<gene>
    <name evidence="6" type="ORF">EJ04DRAFT_466526</name>
</gene>
<evidence type="ECO:0000259" key="5">
    <source>
        <dbReference type="Pfam" id="PF06441"/>
    </source>
</evidence>
<feature type="active site" description="Proton donor" evidence="4">
    <location>
        <position position="313"/>
    </location>
</feature>
<evidence type="ECO:0000256" key="4">
    <source>
        <dbReference type="PIRSR" id="PIRSR001112-1"/>
    </source>
</evidence>
<sequence length="397" mass="43876">MIRDFKIEVPAEKIERLKQKLALTDLPDETEGVGWTRGAPLADIARLTQHWSTSYDWRATERHLNSFPNYMASIEVEGFGAVDVHFLHKQSAVKNAIPLLFVHGWPGSFIEVTKLLPLLTDNGAEGPSFHVVAPSLPNFGFSPAIKQPDFGIKQYSEVCHKLMLALGYDQYVSQGGDWGWIITRAMGKLYPSHLLASHLNLIGSAPPKPTSPLAFLTFLTKHLLNWYTPAEKAGLARTASIQASGMGYLRLQSTKPQTLGYSLSDSPAGLLAWIYEKLHDWTDAYPWTDDEICTWASLYWFSAAGPAASVRIYFEAFRGEITAGGIGAMWVPGVKLGLAYFPMEVVRVPREWGYGLGPVVYVSENERGGHFAAWEVPERVVGDLRVMFGKGGGAYGV</sequence>
<organism evidence="6 7">
    <name type="scientific">Polyplosphaeria fusca</name>
    <dbReference type="NCBI Taxonomy" id="682080"/>
    <lineage>
        <taxon>Eukaryota</taxon>
        <taxon>Fungi</taxon>
        <taxon>Dikarya</taxon>
        <taxon>Ascomycota</taxon>
        <taxon>Pezizomycotina</taxon>
        <taxon>Dothideomycetes</taxon>
        <taxon>Pleosporomycetidae</taxon>
        <taxon>Pleosporales</taxon>
        <taxon>Tetraplosphaeriaceae</taxon>
        <taxon>Polyplosphaeria</taxon>
    </lineage>
</organism>
<feature type="active site" description="Proton acceptor" evidence="4">
    <location>
        <position position="370"/>
    </location>
</feature>
<dbReference type="PRINTS" id="PR00412">
    <property type="entry name" value="EPOXHYDRLASE"/>
</dbReference>
<dbReference type="PANTHER" id="PTHR21661">
    <property type="entry name" value="EPOXIDE HYDROLASE 1-RELATED"/>
    <property type="match status" value="1"/>
</dbReference>
<protein>
    <submittedName>
        <fullName evidence="6">Alpha/beta-hydrolase</fullName>
    </submittedName>
</protein>
<evidence type="ECO:0000256" key="1">
    <source>
        <dbReference type="ARBA" id="ARBA00010088"/>
    </source>
</evidence>
<evidence type="ECO:0000313" key="7">
    <source>
        <dbReference type="Proteomes" id="UP000799444"/>
    </source>
</evidence>
<feature type="domain" description="Epoxide hydrolase N-terminal" evidence="5">
    <location>
        <begin position="2"/>
        <end position="112"/>
    </location>
</feature>
<dbReference type="InterPro" id="IPR010497">
    <property type="entry name" value="Epoxide_hydro_N"/>
</dbReference>